<keyword evidence="2" id="KW-0378">Hydrolase</keyword>
<dbReference type="Gene3D" id="3.40.50.1820">
    <property type="entry name" value="alpha/beta hydrolase"/>
    <property type="match status" value="1"/>
</dbReference>
<organism evidence="2 3">
    <name type="scientific">Lucifera butyrica</name>
    <dbReference type="NCBI Taxonomy" id="1351585"/>
    <lineage>
        <taxon>Bacteria</taxon>
        <taxon>Bacillati</taxon>
        <taxon>Bacillota</taxon>
        <taxon>Negativicutes</taxon>
        <taxon>Veillonellales</taxon>
        <taxon>Veillonellaceae</taxon>
        <taxon>Lucifera</taxon>
    </lineage>
</organism>
<dbReference type="GO" id="GO:0004177">
    <property type="term" value="F:aminopeptidase activity"/>
    <property type="evidence" value="ECO:0007669"/>
    <property type="project" value="UniProtKB-KW"/>
</dbReference>
<dbReference type="InterPro" id="IPR029058">
    <property type="entry name" value="AB_hydrolase_fold"/>
</dbReference>
<dbReference type="SUPFAM" id="SSF53474">
    <property type="entry name" value="alpha/beta-Hydrolases"/>
    <property type="match status" value="1"/>
</dbReference>
<dbReference type="InterPro" id="IPR050266">
    <property type="entry name" value="AB_hydrolase_sf"/>
</dbReference>
<dbReference type="InterPro" id="IPR022742">
    <property type="entry name" value="Hydrolase_4"/>
</dbReference>
<keyword evidence="2" id="KW-0031">Aminopeptidase</keyword>
<keyword evidence="2" id="KW-0645">Protease</keyword>
<evidence type="ECO:0000259" key="1">
    <source>
        <dbReference type="Pfam" id="PF12146"/>
    </source>
</evidence>
<dbReference type="Proteomes" id="UP000277811">
    <property type="component" value="Unassembled WGS sequence"/>
</dbReference>
<dbReference type="RefSeq" id="WP_122626867.1">
    <property type="nucleotide sequence ID" value="NZ_UPPP01000060.1"/>
</dbReference>
<dbReference type="AlphaFoldDB" id="A0A498R415"/>
<name>A0A498R415_9FIRM</name>
<dbReference type="Pfam" id="PF12146">
    <property type="entry name" value="Hydrolase_4"/>
    <property type="match status" value="1"/>
</dbReference>
<dbReference type="PANTHER" id="PTHR43798:SF6">
    <property type="entry name" value="HYDROLASE, PUTATIVE (AFU_ORTHOLOGUE AFUA_4G13070)-RELATED"/>
    <property type="match status" value="1"/>
</dbReference>
<evidence type="ECO:0000313" key="2">
    <source>
        <dbReference type="EMBL" id="VBB05899.1"/>
    </source>
</evidence>
<proteinExistence type="predicted"/>
<sequence length="275" mass="31436">MECKLKNISLFYEIEGSGQPVLMLHGFYPDHRLMSGCMEPVFKHRNGYKRIYLDLPGMGKSKGEDWITTSDQMLAVILEFIETVVPAENFLLAGESYGGYLARGVLHKMRNRIDGLLLLCPAIIANWKKRNLPRHVVLKRDETALKMFGTKDAADFTAMAVVQDERNAQRYKEEILFGLKLADDRFLTNLQNNGYEFSFDIEAVAEQFTRPVLILTGRQDATAGYKDAWNILDSYPRATFAVLDRAGHNLQIEQETVFTVLVSEWLDRVEDLTIF</sequence>
<dbReference type="PANTHER" id="PTHR43798">
    <property type="entry name" value="MONOACYLGLYCEROL LIPASE"/>
    <property type="match status" value="1"/>
</dbReference>
<feature type="domain" description="Serine aminopeptidase S33" evidence="1">
    <location>
        <begin position="44"/>
        <end position="255"/>
    </location>
</feature>
<dbReference type="OrthoDB" id="6191536at2"/>
<protein>
    <submittedName>
        <fullName evidence="2">Serine aminopeptidase s33</fullName>
    </submittedName>
</protein>
<keyword evidence="3" id="KW-1185">Reference proteome</keyword>
<accession>A0A498R415</accession>
<evidence type="ECO:0000313" key="3">
    <source>
        <dbReference type="Proteomes" id="UP000277811"/>
    </source>
</evidence>
<dbReference type="EMBL" id="UPPP01000060">
    <property type="protein sequence ID" value="VBB05899.1"/>
    <property type="molecule type" value="Genomic_DNA"/>
</dbReference>
<reference evidence="2 3" key="1">
    <citation type="submission" date="2018-06" db="EMBL/GenBank/DDBJ databases">
        <authorList>
            <person name="Strepis N."/>
        </authorList>
    </citation>
    <scope>NUCLEOTIDE SEQUENCE [LARGE SCALE GENOMIC DNA]</scope>
    <source>
        <strain evidence="2">LUCI</strain>
    </source>
</reference>
<gene>
    <name evidence="2" type="ORF">LUCI_1110</name>
</gene>